<evidence type="ECO:0000313" key="1">
    <source>
        <dbReference type="EMBL" id="CAH1982440.1"/>
    </source>
</evidence>
<evidence type="ECO:0000313" key="2">
    <source>
        <dbReference type="Proteomes" id="UP001152888"/>
    </source>
</evidence>
<gene>
    <name evidence="1" type="ORF">ACAOBT_LOCUS15016</name>
</gene>
<organism evidence="1 2">
    <name type="scientific">Acanthoscelides obtectus</name>
    <name type="common">Bean weevil</name>
    <name type="synonym">Bruchus obtectus</name>
    <dbReference type="NCBI Taxonomy" id="200917"/>
    <lineage>
        <taxon>Eukaryota</taxon>
        <taxon>Metazoa</taxon>
        <taxon>Ecdysozoa</taxon>
        <taxon>Arthropoda</taxon>
        <taxon>Hexapoda</taxon>
        <taxon>Insecta</taxon>
        <taxon>Pterygota</taxon>
        <taxon>Neoptera</taxon>
        <taxon>Endopterygota</taxon>
        <taxon>Coleoptera</taxon>
        <taxon>Polyphaga</taxon>
        <taxon>Cucujiformia</taxon>
        <taxon>Chrysomeloidea</taxon>
        <taxon>Chrysomelidae</taxon>
        <taxon>Bruchinae</taxon>
        <taxon>Bruchini</taxon>
        <taxon>Acanthoscelides</taxon>
    </lineage>
</organism>
<dbReference type="Proteomes" id="UP001152888">
    <property type="component" value="Unassembled WGS sequence"/>
</dbReference>
<protein>
    <submittedName>
        <fullName evidence="1">Uncharacterized protein</fullName>
    </submittedName>
</protein>
<sequence length="103" mass="11871">MLRHSIERRFANITLTPTGQASDNSLLLSTKGYPHSSSTSFLNNNLDKKARCRDQNLEEAGDEVKHEYAFFEPSWGKWELLWKMFDPIFCVIIAQVFGLAYID</sequence>
<name>A0A9P0KZR3_ACAOB</name>
<proteinExistence type="predicted"/>
<dbReference type="EMBL" id="CAKOFQ010006922">
    <property type="protein sequence ID" value="CAH1982440.1"/>
    <property type="molecule type" value="Genomic_DNA"/>
</dbReference>
<reference evidence="1" key="1">
    <citation type="submission" date="2022-03" db="EMBL/GenBank/DDBJ databases">
        <authorList>
            <person name="Sayadi A."/>
        </authorList>
    </citation>
    <scope>NUCLEOTIDE SEQUENCE</scope>
</reference>
<dbReference type="AlphaFoldDB" id="A0A9P0KZR3"/>
<comment type="caution">
    <text evidence="1">The sequence shown here is derived from an EMBL/GenBank/DDBJ whole genome shotgun (WGS) entry which is preliminary data.</text>
</comment>
<keyword evidence="2" id="KW-1185">Reference proteome</keyword>
<accession>A0A9P0KZR3</accession>